<evidence type="ECO:0000313" key="1">
    <source>
        <dbReference type="EMBL" id="MDQ9172401.1"/>
    </source>
</evidence>
<evidence type="ECO:0000313" key="2">
    <source>
        <dbReference type="Proteomes" id="UP001225596"/>
    </source>
</evidence>
<accession>A0ABU1BWM3</accession>
<dbReference type="RefSeq" id="WP_338438455.1">
    <property type="nucleotide sequence ID" value="NZ_JAUYVH010000024.1"/>
</dbReference>
<organism evidence="1 2">
    <name type="scientific">Keguizhuia sedimenti</name>
    <dbReference type="NCBI Taxonomy" id="3064264"/>
    <lineage>
        <taxon>Bacteria</taxon>
        <taxon>Pseudomonadati</taxon>
        <taxon>Pseudomonadota</taxon>
        <taxon>Betaproteobacteria</taxon>
        <taxon>Burkholderiales</taxon>
        <taxon>Oxalobacteraceae</taxon>
        <taxon>Keguizhuia</taxon>
    </lineage>
</organism>
<keyword evidence="2" id="KW-1185">Reference proteome</keyword>
<protein>
    <submittedName>
        <fullName evidence="1">Uncharacterized protein</fullName>
    </submittedName>
</protein>
<dbReference type="EMBL" id="JAUYVH010000024">
    <property type="protein sequence ID" value="MDQ9172401.1"/>
    <property type="molecule type" value="Genomic_DNA"/>
</dbReference>
<gene>
    <name evidence="1" type="ORF">Q8A64_18525</name>
</gene>
<reference evidence="1 2" key="1">
    <citation type="submission" date="2023-08" db="EMBL/GenBank/DDBJ databases">
        <title>Oxalobacteraceae gen .nov., isolated from river sludge outside the plant.</title>
        <authorList>
            <person name="Zhao S.Y."/>
        </authorList>
    </citation>
    <scope>NUCLEOTIDE SEQUENCE [LARGE SCALE GENOMIC DNA]</scope>
    <source>
        <strain evidence="1 2">R-40</strain>
    </source>
</reference>
<sequence>MALQFDQLLDSSKQSALAEEIVSAIVAVVSNASAPDFAVQTLEKGLSSDLSIEQRDAAVALQVHAVKCAKGVLTSALDATAAERAETLRLSLEKNCSDSALSTLEEVPQAAADFKAAMCLSIVGKCADLTAAEMDRLKKGKITILNEEDQRVFDQQHEQHQEKQMQAITAFLSSLPQRYPSFGRSLFNNIRQHVQHDIEERYKSPDIHDKVDSLFRDALSTMPPDAHDHPARPV</sequence>
<name>A0ABU1BWM3_9BURK</name>
<comment type="caution">
    <text evidence="1">The sequence shown here is derived from an EMBL/GenBank/DDBJ whole genome shotgun (WGS) entry which is preliminary data.</text>
</comment>
<dbReference type="Proteomes" id="UP001225596">
    <property type="component" value="Unassembled WGS sequence"/>
</dbReference>
<proteinExistence type="predicted"/>